<evidence type="ECO:0000256" key="2">
    <source>
        <dbReference type="ARBA" id="ARBA00004922"/>
    </source>
</evidence>
<evidence type="ECO:0000256" key="8">
    <source>
        <dbReference type="ARBA" id="ARBA00023136"/>
    </source>
</evidence>
<keyword evidence="6 11" id="KW-0256">Endoplasmic reticulum</keyword>
<evidence type="ECO:0000256" key="10">
    <source>
        <dbReference type="ARBA" id="ARBA00047349"/>
    </source>
</evidence>
<comment type="function">
    <text evidence="9 11">Required for efficient N-glycosylation. Necessary for maintaining optimal levels of dolichol-linked oligosaccharides. Hydrolyzes dolichyl pyrophosphate at a very high rate and dolichyl monophosphate at a much lower rate. Does not act on phosphatidate.</text>
</comment>
<evidence type="ECO:0000256" key="9">
    <source>
        <dbReference type="ARBA" id="ARBA00024907"/>
    </source>
</evidence>
<dbReference type="EC" id="3.6.1.43" evidence="11"/>
<proteinExistence type="inferred from homology"/>
<evidence type="ECO:0000256" key="3">
    <source>
        <dbReference type="ARBA" id="ARBA00005518"/>
    </source>
</evidence>
<feature type="transmembrane region" description="Helical" evidence="11">
    <location>
        <begin position="110"/>
        <end position="127"/>
    </location>
</feature>
<evidence type="ECO:0000256" key="1">
    <source>
        <dbReference type="ARBA" id="ARBA00004477"/>
    </source>
</evidence>
<dbReference type="Gene3D" id="1.20.144.10">
    <property type="entry name" value="Phosphatidic acid phosphatase type 2/haloperoxidase"/>
    <property type="match status" value="1"/>
</dbReference>
<dbReference type="InterPro" id="IPR039667">
    <property type="entry name" value="Dolichyldiphosphatase_PAP2"/>
</dbReference>
<feature type="transmembrane region" description="Helical" evidence="11">
    <location>
        <begin position="33"/>
        <end position="58"/>
    </location>
</feature>
<dbReference type="GO" id="GO:0005789">
    <property type="term" value="C:endoplasmic reticulum membrane"/>
    <property type="evidence" value="ECO:0007669"/>
    <property type="project" value="UniProtKB-SubCell"/>
</dbReference>
<feature type="domain" description="Phosphatidic acid phosphatase type 2/haloperoxidase" evidence="12">
    <location>
        <begin position="64"/>
        <end position="182"/>
    </location>
</feature>
<protein>
    <recommendedName>
        <fullName evidence="11">Dolichyldiphosphatase</fullName>
        <ecNumber evidence="11">3.6.1.43</ecNumber>
    </recommendedName>
</protein>
<comment type="pathway">
    <text evidence="2 11">Protein modification; protein glycosylation.</text>
</comment>
<keyword evidence="8 11" id="KW-0472">Membrane</keyword>
<keyword evidence="4 11" id="KW-0812">Transmembrane</keyword>
<comment type="catalytic activity">
    <reaction evidence="10 11">
        <text>a di-trans,poly-cis-dolichyl diphosphate + H2O = a di-trans,poly-cis-dolichyl phosphate + phosphate + H(+)</text>
        <dbReference type="Rhea" id="RHEA:14385"/>
        <dbReference type="Rhea" id="RHEA-COMP:19498"/>
        <dbReference type="Rhea" id="RHEA-COMP:19506"/>
        <dbReference type="ChEBI" id="CHEBI:15377"/>
        <dbReference type="ChEBI" id="CHEBI:15378"/>
        <dbReference type="ChEBI" id="CHEBI:43474"/>
        <dbReference type="ChEBI" id="CHEBI:57497"/>
        <dbReference type="ChEBI" id="CHEBI:57683"/>
        <dbReference type="EC" id="3.6.1.43"/>
    </reaction>
</comment>
<comment type="subcellular location">
    <subcellularLocation>
        <location evidence="1 11">Endoplasmic reticulum membrane</location>
        <topology evidence="1 11">Multi-pass membrane protein</topology>
    </subcellularLocation>
</comment>
<evidence type="ECO:0000256" key="7">
    <source>
        <dbReference type="ARBA" id="ARBA00022989"/>
    </source>
</evidence>
<dbReference type="Pfam" id="PF01569">
    <property type="entry name" value="PAP2"/>
    <property type="match status" value="1"/>
</dbReference>
<name>A0AAV3Y427_9GAST</name>
<evidence type="ECO:0000313" key="13">
    <source>
        <dbReference type="EMBL" id="GFN77594.1"/>
    </source>
</evidence>
<sequence length="289" mass="33223">MAEDVVMVTDQGFDSEDWKAVSFTYVEYPKGDFVGYVLAWISLLPMMLLVSFATLIIFRRDLHTMAFAAGLFVNETVNWIVKHTLKEARPMRGRQNLHNEYGMPSSHSQFMWFFSTYFALFLLLRLYRNQSIIDDLWKYVCALLGFVAAILVSWSRVYLMYHTISQVAVGALIGSLLSAPWFCFVHFLLTPVFPILSSSPLGEFLMLRDSTLIPHVMWFEYTCSRSEARSRQRKMSSRKSHIASVQYDDLRLSGPLSGQGTGDGARTHNRGVLVWIQHPLCHNTPWLMQ</sequence>
<evidence type="ECO:0000256" key="5">
    <source>
        <dbReference type="ARBA" id="ARBA00022801"/>
    </source>
</evidence>
<dbReference type="GO" id="GO:0008610">
    <property type="term" value="P:lipid biosynthetic process"/>
    <property type="evidence" value="ECO:0007669"/>
    <property type="project" value="TreeGrafter"/>
</dbReference>
<dbReference type="InterPro" id="IPR036938">
    <property type="entry name" value="PAP2/HPO_sf"/>
</dbReference>
<accession>A0AAV3Y427</accession>
<dbReference type="SUPFAM" id="SSF48317">
    <property type="entry name" value="Acid phosphatase/Vanadium-dependent haloperoxidase"/>
    <property type="match status" value="1"/>
</dbReference>
<evidence type="ECO:0000313" key="14">
    <source>
        <dbReference type="Proteomes" id="UP000735302"/>
    </source>
</evidence>
<dbReference type="EMBL" id="BLXT01000492">
    <property type="protein sequence ID" value="GFN77594.1"/>
    <property type="molecule type" value="Genomic_DNA"/>
</dbReference>
<feature type="transmembrane region" description="Helical" evidence="11">
    <location>
        <begin position="167"/>
        <end position="189"/>
    </location>
</feature>
<dbReference type="PANTHER" id="PTHR11247:SF1">
    <property type="entry name" value="DOLICHYLDIPHOSPHATASE 1"/>
    <property type="match status" value="1"/>
</dbReference>
<gene>
    <name evidence="13" type="ORF">PoB_000410000</name>
</gene>
<dbReference type="CDD" id="cd03382">
    <property type="entry name" value="PAP2_dolichyldiphosphatase"/>
    <property type="match status" value="1"/>
</dbReference>
<dbReference type="InterPro" id="IPR000326">
    <property type="entry name" value="PAP2/HPO"/>
</dbReference>
<comment type="similarity">
    <text evidence="3 11">Belongs to the dolichyldiphosphatase family.</text>
</comment>
<dbReference type="SMART" id="SM00014">
    <property type="entry name" value="acidPPc"/>
    <property type="match status" value="1"/>
</dbReference>
<keyword evidence="14" id="KW-1185">Reference proteome</keyword>
<evidence type="ECO:0000256" key="6">
    <source>
        <dbReference type="ARBA" id="ARBA00022824"/>
    </source>
</evidence>
<dbReference type="AlphaFoldDB" id="A0AAV3Y427"/>
<reference evidence="13 14" key="1">
    <citation type="journal article" date="2021" name="Elife">
        <title>Chloroplast acquisition without the gene transfer in kleptoplastic sea slugs, Plakobranchus ocellatus.</title>
        <authorList>
            <person name="Maeda T."/>
            <person name="Takahashi S."/>
            <person name="Yoshida T."/>
            <person name="Shimamura S."/>
            <person name="Takaki Y."/>
            <person name="Nagai Y."/>
            <person name="Toyoda A."/>
            <person name="Suzuki Y."/>
            <person name="Arimoto A."/>
            <person name="Ishii H."/>
            <person name="Satoh N."/>
            <person name="Nishiyama T."/>
            <person name="Hasebe M."/>
            <person name="Maruyama T."/>
            <person name="Minagawa J."/>
            <person name="Obokata J."/>
            <person name="Shigenobu S."/>
        </authorList>
    </citation>
    <scope>NUCLEOTIDE SEQUENCE [LARGE SCALE GENOMIC DNA]</scope>
</reference>
<dbReference type="PANTHER" id="PTHR11247">
    <property type="entry name" value="PALMITOYL-PROTEIN THIOESTERASE/DOLICHYLDIPHOSPHATASE 1"/>
    <property type="match status" value="1"/>
</dbReference>
<dbReference type="FunFam" id="1.20.144.10:FF:000003">
    <property type="entry name" value="Dolichyldiphosphatase 1"/>
    <property type="match status" value="1"/>
</dbReference>
<comment type="caution">
    <text evidence="13">The sequence shown here is derived from an EMBL/GenBank/DDBJ whole genome shotgun (WGS) entry which is preliminary data.</text>
</comment>
<keyword evidence="7 11" id="KW-1133">Transmembrane helix</keyword>
<evidence type="ECO:0000256" key="11">
    <source>
        <dbReference type="RuleBase" id="RU367078"/>
    </source>
</evidence>
<evidence type="ECO:0000256" key="4">
    <source>
        <dbReference type="ARBA" id="ARBA00022692"/>
    </source>
</evidence>
<dbReference type="Proteomes" id="UP000735302">
    <property type="component" value="Unassembled WGS sequence"/>
</dbReference>
<keyword evidence="5 11" id="KW-0378">Hydrolase</keyword>
<dbReference type="GO" id="GO:0006487">
    <property type="term" value="P:protein N-linked glycosylation"/>
    <property type="evidence" value="ECO:0007669"/>
    <property type="project" value="UniProtKB-UniRule"/>
</dbReference>
<dbReference type="GO" id="GO:0047874">
    <property type="term" value="F:dolichyldiphosphatase activity"/>
    <property type="evidence" value="ECO:0007669"/>
    <property type="project" value="UniProtKB-UniRule"/>
</dbReference>
<feature type="transmembrane region" description="Helical" evidence="11">
    <location>
        <begin position="139"/>
        <end position="161"/>
    </location>
</feature>
<organism evidence="13 14">
    <name type="scientific">Plakobranchus ocellatus</name>
    <dbReference type="NCBI Taxonomy" id="259542"/>
    <lineage>
        <taxon>Eukaryota</taxon>
        <taxon>Metazoa</taxon>
        <taxon>Spiralia</taxon>
        <taxon>Lophotrochozoa</taxon>
        <taxon>Mollusca</taxon>
        <taxon>Gastropoda</taxon>
        <taxon>Heterobranchia</taxon>
        <taxon>Euthyneura</taxon>
        <taxon>Panpulmonata</taxon>
        <taxon>Sacoglossa</taxon>
        <taxon>Placobranchoidea</taxon>
        <taxon>Plakobranchidae</taxon>
        <taxon>Plakobranchus</taxon>
    </lineage>
</organism>
<evidence type="ECO:0000259" key="12">
    <source>
        <dbReference type="SMART" id="SM00014"/>
    </source>
</evidence>